<gene>
    <name evidence="1" type="ORF">HU200_041228</name>
</gene>
<dbReference type="Proteomes" id="UP000636709">
    <property type="component" value="Unassembled WGS sequence"/>
</dbReference>
<organism evidence="1 2">
    <name type="scientific">Digitaria exilis</name>
    <dbReference type="NCBI Taxonomy" id="1010633"/>
    <lineage>
        <taxon>Eukaryota</taxon>
        <taxon>Viridiplantae</taxon>
        <taxon>Streptophyta</taxon>
        <taxon>Embryophyta</taxon>
        <taxon>Tracheophyta</taxon>
        <taxon>Spermatophyta</taxon>
        <taxon>Magnoliopsida</taxon>
        <taxon>Liliopsida</taxon>
        <taxon>Poales</taxon>
        <taxon>Poaceae</taxon>
        <taxon>PACMAD clade</taxon>
        <taxon>Panicoideae</taxon>
        <taxon>Panicodae</taxon>
        <taxon>Paniceae</taxon>
        <taxon>Anthephorinae</taxon>
        <taxon>Digitaria</taxon>
    </lineage>
</organism>
<dbReference type="AlphaFoldDB" id="A0A835EIG0"/>
<proteinExistence type="predicted"/>
<evidence type="ECO:0000313" key="2">
    <source>
        <dbReference type="Proteomes" id="UP000636709"/>
    </source>
</evidence>
<reference evidence="1" key="1">
    <citation type="submission" date="2020-07" db="EMBL/GenBank/DDBJ databases">
        <title>Genome sequence and genetic diversity analysis of an under-domesticated orphan crop, white fonio (Digitaria exilis).</title>
        <authorList>
            <person name="Bennetzen J.L."/>
            <person name="Chen S."/>
            <person name="Ma X."/>
            <person name="Wang X."/>
            <person name="Yssel A.E.J."/>
            <person name="Chaluvadi S.R."/>
            <person name="Johnson M."/>
            <person name="Gangashetty P."/>
            <person name="Hamidou F."/>
            <person name="Sanogo M.D."/>
            <person name="Zwaenepoel A."/>
            <person name="Wallace J."/>
            <person name="Van De Peer Y."/>
            <person name="Van Deynze A."/>
        </authorList>
    </citation>
    <scope>NUCLEOTIDE SEQUENCE</scope>
    <source>
        <tissue evidence="1">Leaves</tissue>
    </source>
</reference>
<dbReference type="EMBL" id="JACEFO010001972">
    <property type="protein sequence ID" value="KAF8690831.1"/>
    <property type="molecule type" value="Genomic_DNA"/>
</dbReference>
<evidence type="ECO:0008006" key="3">
    <source>
        <dbReference type="Google" id="ProtNLM"/>
    </source>
</evidence>
<name>A0A835EIG0_9POAL</name>
<evidence type="ECO:0000313" key="1">
    <source>
        <dbReference type="EMBL" id="KAF8690831.1"/>
    </source>
</evidence>
<comment type="caution">
    <text evidence="1">The sequence shown here is derived from an EMBL/GenBank/DDBJ whole genome shotgun (WGS) entry which is preliminary data.</text>
</comment>
<keyword evidence="2" id="KW-1185">Reference proteome</keyword>
<sequence>MRSEDSCPFCSAREDCFQLFLSCPRSKNFWFFLGLDLRSLLPENGLEQLWTTNAI</sequence>
<accession>A0A835EIG0</accession>
<protein>
    <recommendedName>
        <fullName evidence="3">Reverse transcriptase zinc-binding domain-containing protein</fullName>
    </recommendedName>
</protein>